<proteinExistence type="predicted"/>
<evidence type="ECO:0000256" key="1">
    <source>
        <dbReference type="SAM" id="MobiDB-lite"/>
    </source>
</evidence>
<protein>
    <submittedName>
        <fullName evidence="2">Uncharacterized protein</fullName>
    </submittedName>
</protein>
<evidence type="ECO:0000313" key="3">
    <source>
        <dbReference type="Proteomes" id="UP001107558"/>
    </source>
</evidence>
<reference evidence="2" key="1">
    <citation type="submission" date="2021-03" db="EMBL/GenBank/DDBJ databases">
        <title>Chromosome level genome of the anhydrobiotic midge Polypedilum vanderplanki.</title>
        <authorList>
            <person name="Yoshida Y."/>
            <person name="Kikawada T."/>
            <person name="Gusev O."/>
        </authorList>
    </citation>
    <scope>NUCLEOTIDE SEQUENCE</scope>
    <source>
        <strain evidence="2">NIAS01</strain>
        <tissue evidence="2">Whole body or cell culture</tissue>
    </source>
</reference>
<comment type="caution">
    <text evidence="2">The sequence shown here is derived from an EMBL/GenBank/DDBJ whole genome shotgun (WGS) entry which is preliminary data.</text>
</comment>
<accession>A0A9J6B9Y4</accession>
<dbReference type="EMBL" id="JADBJN010000004">
    <property type="protein sequence ID" value="KAG5666689.1"/>
    <property type="molecule type" value="Genomic_DNA"/>
</dbReference>
<gene>
    <name evidence="2" type="ORF">PVAND_014704</name>
</gene>
<organism evidence="2 3">
    <name type="scientific">Polypedilum vanderplanki</name>
    <name type="common">Sleeping chironomid midge</name>
    <dbReference type="NCBI Taxonomy" id="319348"/>
    <lineage>
        <taxon>Eukaryota</taxon>
        <taxon>Metazoa</taxon>
        <taxon>Ecdysozoa</taxon>
        <taxon>Arthropoda</taxon>
        <taxon>Hexapoda</taxon>
        <taxon>Insecta</taxon>
        <taxon>Pterygota</taxon>
        <taxon>Neoptera</taxon>
        <taxon>Endopterygota</taxon>
        <taxon>Diptera</taxon>
        <taxon>Nematocera</taxon>
        <taxon>Chironomoidea</taxon>
        <taxon>Chironomidae</taxon>
        <taxon>Chironominae</taxon>
        <taxon>Polypedilum</taxon>
        <taxon>Polypedilum</taxon>
    </lineage>
</organism>
<dbReference type="AlphaFoldDB" id="A0A9J6B9Y4"/>
<feature type="region of interest" description="Disordered" evidence="1">
    <location>
        <begin position="147"/>
        <end position="169"/>
    </location>
</feature>
<sequence>MDINSMLLNKRNLLKQQLAEKYKLKWDFIPPYSPWFGEAEDKPVLTPHMLAKYREGWPLLPSSERYEYDKSDVKDRLIYHRGRAIADEIMCRFVKERFTTHHSTSEMSSRGLSWTGGKVRVIDVQLPDRTIITRYSAQRAAKLDICEREEPSVPTDSSPIKSPQHGEAN</sequence>
<evidence type="ECO:0000313" key="2">
    <source>
        <dbReference type="EMBL" id="KAG5666689.1"/>
    </source>
</evidence>
<name>A0A9J6B9Y4_POLVA</name>
<dbReference type="Proteomes" id="UP001107558">
    <property type="component" value="Chromosome 4"/>
</dbReference>
<keyword evidence="3" id="KW-1185">Reference proteome</keyword>